<evidence type="ECO:0000313" key="7">
    <source>
        <dbReference type="Proteomes" id="UP001163823"/>
    </source>
</evidence>
<accession>A0AAD7QFH4</accession>
<evidence type="ECO:0000256" key="4">
    <source>
        <dbReference type="ARBA" id="ARBA00023004"/>
    </source>
</evidence>
<dbReference type="PANTHER" id="PTHR10209:SF776">
    <property type="entry name" value="2OG-FE(II) OXYGENASE FAMILY OXIDOREDUCTASE"/>
    <property type="match status" value="1"/>
</dbReference>
<evidence type="ECO:0000256" key="2">
    <source>
        <dbReference type="ARBA" id="ARBA00022723"/>
    </source>
</evidence>
<feature type="domain" description="Isopenicillin N synthase-like Fe(2+) 2OG dioxygenase" evidence="5">
    <location>
        <begin position="169"/>
        <end position="206"/>
    </location>
</feature>
<dbReference type="SUPFAM" id="SSF51197">
    <property type="entry name" value="Clavaminate synthase-like"/>
    <property type="match status" value="1"/>
</dbReference>
<comment type="similarity">
    <text evidence="1">Belongs to the iron/ascorbate-dependent oxidoreductase family.</text>
</comment>
<dbReference type="Proteomes" id="UP001163823">
    <property type="component" value="Chromosome 2"/>
</dbReference>
<keyword evidence="4" id="KW-0408">Iron</keyword>
<name>A0AAD7QFH4_QUISA</name>
<dbReference type="EMBL" id="JARAOO010000002">
    <property type="protein sequence ID" value="KAJ7979891.1"/>
    <property type="molecule type" value="Genomic_DNA"/>
</dbReference>
<keyword evidence="7" id="KW-1185">Reference proteome</keyword>
<dbReference type="AlphaFoldDB" id="A0AAD7QFH4"/>
<dbReference type="InterPro" id="IPR044861">
    <property type="entry name" value="IPNS-like_FE2OG_OXY"/>
</dbReference>
<evidence type="ECO:0000259" key="5">
    <source>
        <dbReference type="Pfam" id="PF03171"/>
    </source>
</evidence>
<dbReference type="Pfam" id="PF03171">
    <property type="entry name" value="2OG-FeII_Oxy"/>
    <property type="match status" value="1"/>
</dbReference>
<dbReference type="GO" id="GO:0046872">
    <property type="term" value="F:metal ion binding"/>
    <property type="evidence" value="ECO:0007669"/>
    <property type="project" value="UniProtKB-KW"/>
</dbReference>
<proteinExistence type="inferred from homology"/>
<dbReference type="PANTHER" id="PTHR10209">
    <property type="entry name" value="OXIDOREDUCTASE, 2OG-FE II OXYGENASE FAMILY PROTEIN"/>
    <property type="match status" value="1"/>
</dbReference>
<keyword evidence="2" id="KW-0479">Metal-binding</keyword>
<keyword evidence="3" id="KW-0560">Oxidoreductase</keyword>
<organism evidence="6 7">
    <name type="scientific">Quillaja saponaria</name>
    <name type="common">Soap bark tree</name>
    <dbReference type="NCBI Taxonomy" id="32244"/>
    <lineage>
        <taxon>Eukaryota</taxon>
        <taxon>Viridiplantae</taxon>
        <taxon>Streptophyta</taxon>
        <taxon>Embryophyta</taxon>
        <taxon>Tracheophyta</taxon>
        <taxon>Spermatophyta</taxon>
        <taxon>Magnoliopsida</taxon>
        <taxon>eudicotyledons</taxon>
        <taxon>Gunneridae</taxon>
        <taxon>Pentapetalae</taxon>
        <taxon>rosids</taxon>
        <taxon>fabids</taxon>
        <taxon>Fabales</taxon>
        <taxon>Quillajaceae</taxon>
        <taxon>Quillaja</taxon>
    </lineage>
</organism>
<comment type="caution">
    <text evidence="6">The sequence shown here is derived from an EMBL/GenBank/DDBJ whole genome shotgun (WGS) entry which is preliminary data.</text>
</comment>
<evidence type="ECO:0000256" key="1">
    <source>
        <dbReference type="ARBA" id="ARBA00008056"/>
    </source>
</evidence>
<sequence>MSVAVAGESSDESSASYDRLRELKAFDESKSGVKGVVDAGITKVPPMFIRSPEELASDVPISSHTPTSLPMSGKVCKLEGHVLFCVMGPEPLDPQELPLVCRNITIEFSEKVQILGIVLLELLSEALGLKPGQIKSMGCAEGHIILSHYYPGCPEPELTMGTTRHSDPVNIEDLLQLISNDRFVSVEHRVLANRFGPRVSIATFFSKGVQPTPNLYGPIKELLSEKNPPKYRETSVAESAAYYNIKGLNGTSALLHFRI</sequence>
<reference evidence="6" key="1">
    <citation type="journal article" date="2023" name="Science">
        <title>Elucidation of the pathway for biosynthesis of saponin adjuvants from the soapbark tree.</title>
        <authorList>
            <person name="Reed J."/>
            <person name="Orme A."/>
            <person name="El-Demerdash A."/>
            <person name="Owen C."/>
            <person name="Martin L.B.B."/>
            <person name="Misra R.C."/>
            <person name="Kikuchi S."/>
            <person name="Rejzek M."/>
            <person name="Martin A.C."/>
            <person name="Harkess A."/>
            <person name="Leebens-Mack J."/>
            <person name="Louveau T."/>
            <person name="Stephenson M.J."/>
            <person name="Osbourn A."/>
        </authorList>
    </citation>
    <scope>NUCLEOTIDE SEQUENCE</scope>
    <source>
        <strain evidence="6">S10</strain>
    </source>
</reference>
<dbReference type="GO" id="GO:0016491">
    <property type="term" value="F:oxidoreductase activity"/>
    <property type="evidence" value="ECO:0007669"/>
    <property type="project" value="UniProtKB-KW"/>
</dbReference>
<dbReference type="KEGG" id="qsa:O6P43_003235"/>
<protein>
    <submittedName>
        <fullName evidence="6">1-aminocyclopropane-1-carboxylate oxidase-like protein</fullName>
    </submittedName>
</protein>
<gene>
    <name evidence="6" type="ORF">O6P43_003235</name>
</gene>
<dbReference type="InterPro" id="IPR027443">
    <property type="entry name" value="IPNS-like_sf"/>
</dbReference>
<evidence type="ECO:0000313" key="6">
    <source>
        <dbReference type="EMBL" id="KAJ7979891.1"/>
    </source>
</evidence>
<dbReference type="Gene3D" id="2.60.120.330">
    <property type="entry name" value="B-lactam Antibiotic, Isopenicillin N Synthase, Chain"/>
    <property type="match status" value="2"/>
</dbReference>
<evidence type="ECO:0000256" key="3">
    <source>
        <dbReference type="ARBA" id="ARBA00023002"/>
    </source>
</evidence>